<protein>
    <recommendedName>
        <fullName evidence="4">PAS domain-containing protein</fullName>
    </recommendedName>
</protein>
<evidence type="ECO:0000259" key="4">
    <source>
        <dbReference type="PROSITE" id="PS50112"/>
    </source>
</evidence>
<dbReference type="InterPro" id="IPR035965">
    <property type="entry name" value="PAS-like_dom_sf"/>
</dbReference>
<dbReference type="Pfam" id="PF07730">
    <property type="entry name" value="HisKA_3"/>
    <property type="match status" value="1"/>
</dbReference>
<keyword evidence="6" id="KW-1185">Reference proteome</keyword>
<dbReference type="SMART" id="SM00091">
    <property type="entry name" value="PAS"/>
    <property type="match status" value="1"/>
</dbReference>
<evidence type="ECO:0000313" key="5">
    <source>
        <dbReference type="EMBL" id="GAA1142170.1"/>
    </source>
</evidence>
<evidence type="ECO:0000256" key="2">
    <source>
        <dbReference type="ARBA" id="ARBA00022777"/>
    </source>
</evidence>
<keyword evidence="1" id="KW-0808">Transferase</keyword>
<dbReference type="InterPro" id="IPR003594">
    <property type="entry name" value="HATPase_dom"/>
</dbReference>
<dbReference type="InterPro" id="IPR050482">
    <property type="entry name" value="Sensor_HK_TwoCompSys"/>
</dbReference>
<keyword evidence="2" id="KW-0418">Kinase</keyword>
<dbReference type="Gene3D" id="1.20.5.1930">
    <property type="match status" value="1"/>
</dbReference>
<dbReference type="SMART" id="SM00387">
    <property type="entry name" value="HATPase_c"/>
    <property type="match status" value="1"/>
</dbReference>
<dbReference type="SUPFAM" id="SSF55781">
    <property type="entry name" value="GAF domain-like"/>
    <property type="match status" value="1"/>
</dbReference>
<name>A0ABP4F163_9ACTN</name>
<dbReference type="SUPFAM" id="SSF55874">
    <property type="entry name" value="ATPase domain of HSP90 chaperone/DNA topoisomerase II/histidine kinase"/>
    <property type="match status" value="1"/>
</dbReference>
<dbReference type="RefSeq" id="WP_343907596.1">
    <property type="nucleotide sequence ID" value="NZ_BAAAJE010000008.1"/>
</dbReference>
<evidence type="ECO:0000256" key="1">
    <source>
        <dbReference type="ARBA" id="ARBA00022679"/>
    </source>
</evidence>
<dbReference type="Gene3D" id="3.30.565.10">
    <property type="entry name" value="Histidine kinase-like ATPase, C-terminal domain"/>
    <property type="match status" value="1"/>
</dbReference>
<dbReference type="Pfam" id="PF02518">
    <property type="entry name" value="HATPase_c"/>
    <property type="match status" value="1"/>
</dbReference>
<dbReference type="InterPro" id="IPR013767">
    <property type="entry name" value="PAS_fold"/>
</dbReference>
<dbReference type="InterPro" id="IPR011712">
    <property type="entry name" value="Sig_transdc_His_kin_sub3_dim/P"/>
</dbReference>
<dbReference type="EMBL" id="BAAAJE010000008">
    <property type="protein sequence ID" value="GAA1142170.1"/>
    <property type="molecule type" value="Genomic_DNA"/>
</dbReference>
<accession>A0ABP4F163</accession>
<dbReference type="CDD" id="cd16917">
    <property type="entry name" value="HATPase_UhpB-NarQ-NarX-like"/>
    <property type="match status" value="1"/>
</dbReference>
<dbReference type="PANTHER" id="PTHR24421">
    <property type="entry name" value="NITRATE/NITRITE SENSOR PROTEIN NARX-RELATED"/>
    <property type="match status" value="1"/>
</dbReference>
<evidence type="ECO:0000256" key="3">
    <source>
        <dbReference type="ARBA" id="ARBA00023012"/>
    </source>
</evidence>
<proteinExistence type="predicted"/>
<gene>
    <name evidence="5" type="ORF">GCM10009606_22160</name>
</gene>
<organism evidence="5 6">
    <name type="scientific">Nocardioides aquiterrae</name>
    <dbReference type="NCBI Taxonomy" id="203799"/>
    <lineage>
        <taxon>Bacteria</taxon>
        <taxon>Bacillati</taxon>
        <taxon>Actinomycetota</taxon>
        <taxon>Actinomycetes</taxon>
        <taxon>Propionibacteriales</taxon>
        <taxon>Nocardioidaceae</taxon>
        <taxon>Nocardioides</taxon>
    </lineage>
</organism>
<dbReference type="InterPro" id="IPR003018">
    <property type="entry name" value="GAF"/>
</dbReference>
<reference evidence="6" key="1">
    <citation type="journal article" date="2019" name="Int. J. Syst. Evol. Microbiol.">
        <title>The Global Catalogue of Microorganisms (GCM) 10K type strain sequencing project: providing services to taxonomists for standard genome sequencing and annotation.</title>
        <authorList>
            <consortium name="The Broad Institute Genomics Platform"/>
            <consortium name="The Broad Institute Genome Sequencing Center for Infectious Disease"/>
            <person name="Wu L."/>
            <person name="Ma J."/>
        </authorList>
    </citation>
    <scope>NUCLEOTIDE SEQUENCE [LARGE SCALE GENOMIC DNA]</scope>
    <source>
        <strain evidence="6">JCM 11813</strain>
    </source>
</reference>
<dbReference type="NCBIfam" id="TIGR00229">
    <property type="entry name" value="sensory_box"/>
    <property type="match status" value="1"/>
</dbReference>
<sequence>MPPTELPEIPVAALVPMLDASATAIVAVDADGRVAHVNDSLRRLSGYAADELLGQPVEVLMTAEAGDRHPEHRAGYLRDPGPRGMGTGLDLVVCRKDRTRFPVEMGLAPIHTERGVWVVCGISDATPRLELRTLARLNQVILRATDAGELYEQACRVAVEEGGYLGAAVAVPGPGASVRTVARAGSIDDYIDRVEISTDVTEPGGRGPIGSVLREGRSRYVGDFATDPAMAPWRELAASFGIRAAATLPLTCQGRTVAVLSLWVDHPRTFDEKRRAELEGLADNVSCALDGFDATDLLARLARDRAVLLQRLVAAQDEERARIAAGLHDDPVQSLAAVDLRLGQLRRQVAAQAPALVPALEQVRVILDDVVAGLRSLTFELEPVDADVPLGELLRETAAQVLTDRTPAWRVAGDEPEDDPERLRLPAATLTQAVRILREALLNVRKHAAADHVDIVVEPDRDGIGFAVRDDGVGTPEPVSPPGHRGLKTMQERAELAGGRFRFDSGPEGTTVRFWLPRSALWAGG</sequence>
<dbReference type="Gene3D" id="3.30.450.40">
    <property type="match status" value="1"/>
</dbReference>
<evidence type="ECO:0000313" key="6">
    <source>
        <dbReference type="Proteomes" id="UP001499979"/>
    </source>
</evidence>
<dbReference type="InterPro" id="IPR029016">
    <property type="entry name" value="GAF-like_dom_sf"/>
</dbReference>
<dbReference type="CDD" id="cd00130">
    <property type="entry name" value="PAS"/>
    <property type="match status" value="1"/>
</dbReference>
<dbReference type="PROSITE" id="PS50112">
    <property type="entry name" value="PAS"/>
    <property type="match status" value="1"/>
</dbReference>
<keyword evidence="3" id="KW-0902">Two-component regulatory system</keyword>
<comment type="caution">
    <text evidence="5">The sequence shown here is derived from an EMBL/GenBank/DDBJ whole genome shotgun (WGS) entry which is preliminary data.</text>
</comment>
<feature type="domain" description="PAS" evidence="4">
    <location>
        <begin position="10"/>
        <end position="55"/>
    </location>
</feature>
<dbReference type="SUPFAM" id="SSF55785">
    <property type="entry name" value="PYP-like sensor domain (PAS domain)"/>
    <property type="match status" value="1"/>
</dbReference>
<dbReference type="Pfam" id="PF00989">
    <property type="entry name" value="PAS"/>
    <property type="match status" value="1"/>
</dbReference>
<dbReference type="InterPro" id="IPR000014">
    <property type="entry name" value="PAS"/>
</dbReference>
<dbReference type="SMART" id="SM00065">
    <property type="entry name" value="GAF"/>
    <property type="match status" value="1"/>
</dbReference>
<dbReference type="Proteomes" id="UP001499979">
    <property type="component" value="Unassembled WGS sequence"/>
</dbReference>
<dbReference type="Gene3D" id="3.30.450.20">
    <property type="entry name" value="PAS domain"/>
    <property type="match status" value="1"/>
</dbReference>
<dbReference type="Pfam" id="PF13185">
    <property type="entry name" value="GAF_2"/>
    <property type="match status" value="1"/>
</dbReference>
<dbReference type="InterPro" id="IPR036890">
    <property type="entry name" value="HATPase_C_sf"/>
</dbReference>